<evidence type="ECO:0000256" key="7">
    <source>
        <dbReference type="ARBA" id="ARBA00022970"/>
    </source>
</evidence>
<dbReference type="GeneID" id="35805439"/>
<keyword evidence="8" id="KW-0472">Membrane</keyword>
<evidence type="ECO:0000259" key="9">
    <source>
        <dbReference type="PROSITE" id="PS50893"/>
    </source>
</evidence>
<dbReference type="InterPro" id="IPR003593">
    <property type="entry name" value="AAA+_ATPase"/>
</dbReference>
<dbReference type="PANTHER" id="PTHR43166">
    <property type="entry name" value="AMINO ACID IMPORT ATP-BINDING PROTEIN"/>
    <property type="match status" value="1"/>
</dbReference>
<dbReference type="SUPFAM" id="SSF52540">
    <property type="entry name" value="P-loop containing nucleoside triphosphate hydrolases"/>
    <property type="match status" value="1"/>
</dbReference>
<dbReference type="Proteomes" id="UP000223596">
    <property type="component" value="Unassembled WGS sequence"/>
</dbReference>
<dbReference type="InterPro" id="IPR017871">
    <property type="entry name" value="ABC_transporter-like_CS"/>
</dbReference>
<evidence type="ECO:0000256" key="4">
    <source>
        <dbReference type="ARBA" id="ARBA00022741"/>
    </source>
</evidence>
<accession>A0AB36TJT4</accession>
<feature type="domain" description="ABC transporter" evidence="9">
    <location>
        <begin position="16"/>
        <end position="255"/>
    </location>
</feature>
<dbReference type="CDD" id="cd03258">
    <property type="entry name" value="ABC_MetN_methionine_transporter"/>
    <property type="match status" value="1"/>
</dbReference>
<evidence type="ECO:0000256" key="6">
    <source>
        <dbReference type="ARBA" id="ARBA00022967"/>
    </source>
</evidence>
<evidence type="ECO:0000313" key="10">
    <source>
        <dbReference type="EMBL" id="PFH03616.1"/>
    </source>
</evidence>
<keyword evidence="3" id="KW-1003">Cell membrane</keyword>
<dbReference type="Pfam" id="PF00005">
    <property type="entry name" value="ABC_tran"/>
    <property type="match status" value="1"/>
</dbReference>
<gene>
    <name evidence="10" type="ORF">M972_112428</name>
</gene>
<dbReference type="GO" id="GO:0016887">
    <property type="term" value="F:ATP hydrolysis activity"/>
    <property type="evidence" value="ECO:0007669"/>
    <property type="project" value="InterPro"/>
</dbReference>
<evidence type="ECO:0000313" key="11">
    <source>
        <dbReference type="Proteomes" id="UP000223596"/>
    </source>
</evidence>
<dbReference type="InterPro" id="IPR041701">
    <property type="entry name" value="MetN_ABC"/>
</dbReference>
<proteinExistence type="inferred from homology"/>
<evidence type="ECO:0000256" key="2">
    <source>
        <dbReference type="ARBA" id="ARBA00022448"/>
    </source>
</evidence>
<dbReference type="RefSeq" id="WP_003517377.1">
    <property type="nucleotide sequence ID" value="NZ_CP013828.1"/>
</dbReference>
<evidence type="ECO:0000256" key="5">
    <source>
        <dbReference type="ARBA" id="ARBA00022840"/>
    </source>
</evidence>
<keyword evidence="4" id="KW-0547">Nucleotide-binding</keyword>
<name>A0AB36TJT4_ACETH</name>
<dbReference type="InterPro" id="IPR050086">
    <property type="entry name" value="MetN_ABC_transporter-like"/>
</dbReference>
<keyword evidence="6" id="KW-1278">Translocase</keyword>
<protein>
    <submittedName>
        <fullName evidence="10">D-methionine transport system ATP-binding protein</fullName>
    </submittedName>
</protein>
<dbReference type="FunFam" id="3.40.50.300:FF:000056">
    <property type="entry name" value="Cell division ATP-binding protein FtsE"/>
    <property type="match status" value="1"/>
</dbReference>
<evidence type="ECO:0000256" key="1">
    <source>
        <dbReference type="ARBA" id="ARBA00005417"/>
    </source>
</evidence>
<dbReference type="SMART" id="SM00382">
    <property type="entry name" value="AAA"/>
    <property type="match status" value="1"/>
</dbReference>
<dbReference type="InterPro" id="IPR003439">
    <property type="entry name" value="ABC_transporter-like_ATP-bd"/>
</dbReference>
<dbReference type="PROSITE" id="PS50893">
    <property type="entry name" value="ABC_TRANSPORTER_2"/>
    <property type="match status" value="1"/>
</dbReference>
<evidence type="ECO:0000256" key="8">
    <source>
        <dbReference type="ARBA" id="ARBA00023136"/>
    </source>
</evidence>
<keyword evidence="2" id="KW-0813">Transport</keyword>
<comment type="caution">
    <text evidence="10">The sequence shown here is derived from an EMBL/GenBank/DDBJ whole genome shotgun (WGS) entry which is preliminary data.</text>
</comment>
<dbReference type="EMBL" id="PDBW01000001">
    <property type="protein sequence ID" value="PFH03616.1"/>
    <property type="molecule type" value="Genomic_DNA"/>
</dbReference>
<dbReference type="AlphaFoldDB" id="A0AB36TJT4"/>
<dbReference type="GO" id="GO:0005886">
    <property type="term" value="C:plasma membrane"/>
    <property type="evidence" value="ECO:0007669"/>
    <property type="project" value="UniProtKB-ARBA"/>
</dbReference>
<dbReference type="Gene3D" id="3.40.50.300">
    <property type="entry name" value="P-loop containing nucleotide triphosphate hydrolases"/>
    <property type="match status" value="1"/>
</dbReference>
<keyword evidence="5 10" id="KW-0067">ATP-binding</keyword>
<sequence>MSKLTLCEMGVMDDYIQISGLHKTFHTRSGPIQVLKGIDLTVRKGEIFGIIGFSGAGKSTLARCINRLETPDSGSIKVGGVEILNLSKKQLLQERKKIGMIFQTFNLFEAKTVYHNISYPLEISKIPKPEIRKRVLETAELVGLSDKLNAYPGGLSGGQKQRVGIARALVSRPNLLISDEATSALDPQTTLQILDLLKEINRTTGITILMITHELDAIRYTCDRMAVLEDGKIIEVGTVREIFNNPLSRTGALFTKVFTEFQRITEFENGSGI</sequence>
<comment type="similarity">
    <text evidence="1">Belongs to the ABC transporter superfamily.</text>
</comment>
<reference evidence="10 11" key="1">
    <citation type="submission" date="2017-09" db="EMBL/GenBank/DDBJ databases">
        <title>Evaluation of Pacific Biosciences Sequencing Technology to Finishing C. thermocellum Genome Sequences.</title>
        <authorList>
            <person name="Brown S."/>
        </authorList>
    </citation>
    <scope>NUCLEOTIDE SEQUENCE [LARGE SCALE GENOMIC DNA]</scope>
    <source>
        <strain evidence="10 11">AD2</strain>
    </source>
</reference>
<dbReference type="PANTHER" id="PTHR43166:SF30">
    <property type="entry name" value="METHIONINE IMPORT ATP-BINDING PROTEIN METN"/>
    <property type="match status" value="1"/>
</dbReference>
<evidence type="ECO:0000256" key="3">
    <source>
        <dbReference type="ARBA" id="ARBA00022475"/>
    </source>
</evidence>
<dbReference type="InterPro" id="IPR027417">
    <property type="entry name" value="P-loop_NTPase"/>
</dbReference>
<dbReference type="GO" id="GO:0005524">
    <property type="term" value="F:ATP binding"/>
    <property type="evidence" value="ECO:0007669"/>
    <property type="project" value="UniProtKB-KW"/>
</dbReference>
<organism evidence="10 11">
    <name type="scientific">Acetivibrio thermocellus AD2</name>
    <dbReference type="NCBI Taxonomy" id="1138384"/>
    <lineage>
        <taxon>Bacteria</taxon>
        <taxon>Bacillati</taxon>
        <taxon>Bacillota</taxon>
        <taxon>Clostridia</taxon>
        <taxon>Eubacteriales</taxon>
        <taxon>Oscillospiraceae</taxon>
        <taxon>Acetivibrio</taxon>
    </lineage>
</organism>
<keyword evidence="7" id="KW-0029">Amino-acid transport</keyword>
<dbReference type="PROSITE" id="PS00211">
    <property type="entry name" value="ABC_TRANSPORTER_1"/>
    <property type="match status" value="1"/>
</dbReference>
<dbReference type="GO" id="GO:0006865">
    <property type="term" value="P:amino acid transport"/>
    <property type="evidence" value="ECO:0007669"/>
    <property type="project" value="UniProtKB-KW"/>
</dbReference>